<protein>
    <submittedName>
        <fullName evidence="1">Uncharacterized protein CNPV101</fullName>
    </submittedName>
</protein>
<dbReference type="KEGG" id="vg:2700142"/>
<dbReference type="RefSeq" id="NP_955124.1">
    <property type="nucleotide sequence ID" value="NC_005309.1"/>
</dbReference>
<accession>Q6VZP6</accession>
<reference evidence="1 2" key="1">
    <citation type="journal article" date="2004" name="J. Virol.">
        <title>The genome of canarypox virus.</title>
        <authorList>
            <person name="Tulman E.R."/>
            <person name="Afonso C.L."/>
            <person name="Lu Z."/>
            <person name="Zsak L."/>
            <person name="Kutish G.F."/>
            <person name="Rock D.L."/>
        </authorList>
    </citation>
    <scope>NUCLEOTIDE SEQUENCE [LARGE SCALE GENOMIC DNA]</scope>
    <source>
        <strain evidence="1">ATCC VR-111</strain>
    </source>
</reference>
<gene>
    <name evidence="1" type="primary">CNPV101</name>
</gene>
<organism evidence="1 2">
    <name type="scientific">Canarypox virus</name>
    <name type="common">CNPV</name>
    <dbReference type="NCBI Taxonomy" id="44088"/>
    <lineage>
        <taxon>Viruses</taxon>
        <taxon>Varidnaviria</taxon>
        <taxon>Bamfordvirae</taxon>
        <taxon>Nucleocytoviricota</taxon>
        <taxon>Pokkesviricetes</taxon>
        <taxon>Chitovirales</taxon>
        <taxon>Poxviridae</taxon>
        <taxon>Chordopoxvirinae</taxon>
        <taxon>Avipoxvirus</taxon>
        <taxon>Avipoxvirus canarypox</taxon>
    </lineage>
</organism>
<evidence type="ECO:0000313" key="1">
    <source>
        <dbReference type="EMBL" id="AAR83447.1"/>
    </source>
</evidence>
<name>Q6VZP6_CNPV</name>
<evidence type="ECO:0000313" key="2">
    <source>
        <dbReference type="Proteomes" id="UP000168164"/>
    </source>
</evidence>
<sequence>MLLLYIRQNIVRSCILLSYTYKLYKESTEIINNIKLFKNYITDKKSYSIIKTCLIILKSITCMYIYFISLLRITKYKTHNSCKES</sequence>
<proteinExistence type="predicted"/>
<keyword evidence="2" id="KW-1185">Reference proteome</keyword>
<dbReference type="EMBL" id="AY318871">
    <property type="protein sequence ID" value="AAR83447.1"/>
    <property type="molecule type" value="Genomic_DNA"/>
</dbReference>
<dbReference type="GeneID" id="2700142"/>
<organismHost>
    <name type="scientific">Serinus</name>
    <dbReference type="NCBI Taxonomy" id="9134"/>
</organismHost>
<dbReference type="Proteomes" id="UP000168164">
    <property type="component" value="Segment"/>
</dbReference>